<evidence type="ECO:0000313" key="3">
    <source>
        <dbReference type="Proteomes" id="UP000295345"/>
    </source>
</evidence>
<feature type="compositionally biased region" description="Low complexity" evidence="1">
    <location>
        <begin position="61"/>
        <end position="80"/>
    </location>
</feature>
<protein>
    <submittedName>
        <fullName evidence="2">Uncharacterized protein</fullName>
    </submittedName>
</protein>
<name>A0A4R4SLT3_9ACTN</name>
<dbReference type="EMBL" id="SMKI01000577">
    <property type="protein sequence ID" value="TDC63209.1"/>
    <property type="molecule type" value="Genomic_DNA"/>
</dbReference>
<accession>A0A4R4SLT3</accession>
<keyword evidence="3" id="KW-1185">Reference proteome</keyword>
<dbReference type="RefSeq" id="WP_207930625.1">
    <property type="nucleotide sequence ID" value="NZ_SMKI01000577.1"/>
</dbReference>
<reference evidence="2 3" key="1">
    <citation type="submission" date="2019-03" db="EMBL/GenBank/DDBJ databases">
        <title>Draft genome sequences of novel Actinobacteria.</title>
        <authorList>
            <person name="Sahin N."/>
            <person name="Ay H."/>
            <person name="Saygin H."/>
        </authorList>
    </citation>
    <scope>NUCLEOTIDE SEQUENCE [LARGE SCALE GENOMIC DNA]</scope>
    <source>
        <strain evidence="2 3">DSM 41900</strain>
    </source>
</reference>
<feature type="region of interest" description="Disordered" evidence="1">
    <location>
        <begin position="1"/>
        <end position="26"/>
    </location>
</feature>
<organism evidence="2 3">
    <name type="scientific">Streptomyces hainanensis</name>
    <dbReference type="NCBI Taxonomy" id="402648"/>
    <lineage>
        <taxon>Bacteria</taxon>
        <taxon>Bacillati</taxon>
        <taxon>Actinomycetota</taxon>
        <taxon>Actinomycetes</taxon>
        <taxon>Kitasatosporales</taxon>
        <taxon>Streptomycetaceae</taxon>
        <taxon>Streptomyces</taxon>
    </lineage>
</organism>
<feature type="compositionally biased region" description="Basic and acidic residues" evidence="1">
    <location>
        <begin position="1"/>
        <end position="10"/>
    </location>
</feature>
<sequence length="80" mass="8162">MNGFPRERAPARRAQAAESAAGDPGWREIADAAWLTAARLAADAAPGTGRPARHQRETDPSRTAPTAADAAPGAPDASST</sequence>
<dbReference type="AlphaFoldDB" id="A0A4R4SLT3"/>
<proteinExistence type="predicted"/>
<evidence type="ECO:0000313" key="2">
    <source>
        <dbReference type="EMBL" id="TDC63209.1"/>
    </source>
</evidence>
<dbReference type="Proteomes" id="UP000295345">
    <property type="component" value="Unassembled WGS sequence"/>
</dbReference>
<comment type="caution">
    <text evidence="2">The sequence shown here is derived from an EMBL/GenBank/DDBJ whole genome shotgun (WGS) entry which is preliminary data.</text>
</comment>
<feature type="non-terminal residue" evidence="2">
    <location>
        <position position="80"/>
    </location>
</feature>
<feature type="region of interest" description="Disordered" evidence="1">
    <location>
        <begin position="42"/>
        <end position="80"/>
    </location>
</feature>
<feature type="compositionally biased region" description="Low complexity" evidence="1">
    <location>
        <begin position="12"/>
        <end position="21"/>
    </location>
</feature>
<evidence type="ECO:0000256" key="1">
    <source>
        <dbReference type="SAM" id="MobiDB-lite"/>
    </source>
</evidence>
<gene>
    <name evidence="2" type="ORF">E1283_32760</name>
</gene>